<gene>
    <name evidence="2" type="ORF">SFMTTN_2301</name>
</gene>
<sequence length="353" mass="38795">MRDTVSPLHGANLSIAAFLKQPAQWKNSVLGALCFSADAGESPMQAGMDVPCMRVPMQRLDDGDSICEVWHGSGQLTQGQCGAIHYRHDDDVLFGVIVLPETMFATGADKTPLQQATESAYRQVFALLDTLRYPYLFRFWNYIADINAHSFGLERYRQFNQGRQDAFLAHGRDVVGNVPAACALGSAQGPLTIAFLAGRVAPLNIENPRQISAYQYPQEYGPRSPTFSRASLVRLGQAEVLFVSGTASIVGHATLHPTDVVAQTRETMANIEAVLAQANRRASQPKFDLASLHYKVYVRHAADLAQIRNELERIVGTAPHAIYLQADVCRQDLLVEIEATAGHPFVFMPGNRD</sequence>
<dbReference type="InterPro" id="IPR049368">
    <property type="entry name" value="FkbO_Hyg5-like_N"/>
</dbReference>
<evidence type="ECO:0000313" key="3">
    <source>
        <dbReference type="Proteomes" id="UP000286806"/>
    </source>
</evidence>
<dbReference type="Pfam" id="PF21168">
    <property type="entry name" value="FkbO_Hyg5-like_N"/>
    <property type="match status" value="1"/>
</dbReference>
<protein>
    <submittedName>
        <fullName evidence="2">Bona fide RidA/YjgF/TdcF/RutC subgroup</fullName>
    </submittedName>
</protein>
<dbReference type="InterPro" id="IPR035959">
    <property type="entry name" value="RutC-like_sf"/>
</dbReference>
<keyword evidence="3" id="KW-1185">Reference proteome</keyword>
<organism evidence="2 3">
    <name type="scientific">Sulfuriferula multivorans</name>
    <dbReference type="NCBI Taxonomy" id="1559896"/>
    <lineage>
        <taxon>Bacteria</taxon>
        <taxon>Pseudomonadati</taxon>
        <taxon>Pseudomonadota</taxon>
        <taxon>Betaproteobacteria</taxon>
        <taxon>Nitrosomonadales</taxon>
        <taxon>Sulfuricellaceae</taxon>
        <taxon>Sulfuriferula</taxon>
    </lineage>
</organism>
<dbReference type="RefSeq" id="WP_124705273.1">
    <property type="nucleotide sequence ID" value="NZ_BGOW01000020.1"/>
</dbReference>
<proteinExistence type="predicted"/>
<reference evidence="2 3" key="1">
    <citation type="journal article" date="2019" name="Front. Microbiol.">
        <title>Genomes of Neutrophilic Sulfur-Oxidizing Chemolithoautotrophs Representing 9 Proteobacterial Species From 8 Genera.</title>
        <authorList>
            <person name="Watanabe T."/>
            <person name="Kojima H."/>
            <person name="Umezawa K."/>
            <person name="Hori C."/>
            <person name="Takasuka T.E."/>
            <person name="Kato Y."/>
            <person name="Fukui M."/>
        </authorList>
    </citation>
    <scope>NUCLEOTIDE SEQUENCE [LARGE SCALE GENOMIC DNA]</scope>
    <source>
        <strain evidence="2 3">TTN</strain>
    </source>
</reference>
<dbReference type="CDD" id="cd06153">
    <property type="entry name" value="YjgF_YER057c_UK114_like_5"/>
    <property type="match status" value="1"/>
</dbReference>
<feature type="domain" description="Chorismatase FkbO/Hyg5-like N-terminal" evidence="1">
    <location>
        <begin position="68"/>
        <end position="197"/>
    </location>
</feature>
<dbReference type="OrthoDB" id="1114505at2"/>
<dbReference type="Gene3D" id="3.30.1330.40">
    <property type="entry name" value="RutC-like"/>
    <property type="match status" value="1"/>
</dbReference>
<accession>A0A401JFR1</accession>
<dbReference type="Proteomes" id="UP000286806">
    <property type="component" value="Unassembled WGS sequence"/>
</dbReference>
<name>A0A401JFR1_9PROT</name>
<dbReference type="InterPro" id="IPR006175">
    <property type="entry name" value="YjgF/YER057c/UK114"/>
</dbReference>
<evidence type="ECO:0000313" key="2">
    <source>
        <dbReference type="EMBL" id="GBL46487.1"/>
    </source>
</evidence>
<dbReference type="Pfam" id="PF01042">
    <property type="entry name" value="Ribonuc_L-PSP"/>
    <property type="match status" value="1"/>
</dbReference>
<dbReference type="SUPFAM" id="SSF55298">
    <property type="entry name" value="YjgF-like"/>
    <property type="match status" value="1"/>
</dbReference>
<dbReference type="EMBL" id="BGOW01000020">
    <property type="protein sequence ID" value="GBL46487.1"/>
    <property type="molecule type" value="Genomic_DNA"/>
</dbReference>
<evidence type="ECO:0000259" key="1">
    <source>
        <dbReference type="Pfam" id="PF21168"/>
    </source>
</evidence>
<comment type="caution">
    <text evidence="2">The sequence shown here is derived from an EMBL/GenBank/DDBJ whole genome shotgun (WGS) entry which is preliminary data.</text>
</comment>
<dbReference type="AlphaFoldDB" id="A0A401JFR1"/>